<dbReference type="InterPro" id="IPR011705">
    <property type="entry name" value="BACK"/>
</dbReference>
<dbReference type="SUPFAM" id="SSF49785">
    <property type="entry name" value="Galactose-binding domain-like"/>
    <property type="match status" value="1"/>
</dbReference>
<dbReference type="GeneID" id="17091009"/>
<dbReference type="InterPro" id="IPR022041">
    <property type="entry name" value="Methyltransf_FA"/>
</dbReference>
<feature type="domain" description="F5/8 type C" evidence="1">
    <location>
        <begin position="810"/>
        <end position="963"/>
    </location>
</feature>
<gene>
    <name evidence="3" type="ORF">Gasu_05120</name>
</gene>
<dbReference type="STRING" id="130081.M2XQC4"/>
<dbReference type="Pfam" id="PF00754">
    <property type="entry name" value="F5_F8_type_C"/>
    <property type="match status" value="1"/>
</dbReference>
<dbReference type="Pfam" id="PF00651">
    <property type="entry name" value="BTB"/>
    <property type="match status" value="1"/>
</dbReference>
<organism evidence="3 4">
    <name type="scientific">Galdieria sulphuraria</name>
    <name type="common">Red alga</name>
    <dbReference type="NCBI Taxonomy" id="130081"/>
    <lineage>
        <taxon>Eukaryota</taxon>
        <taxon>Rhodophyta</taxon>
        <taxon>Bangiophyceae</taxon>
        <taxon>Galdieriales</taxon>
        <taxon>Galdieriaceae</taxon>
        <taxon>Galdieria</taxon>
    </lineage>
</organism>
<evidence type="ECO:0000313" key="3">
    <source>
        <dbReference type="EMBL" id="EME32427.1"/>
    </source>
</evidence>
<dbReference type="InterPro" id="IPR000421">
    <property type="entry name" value="FA58C"/>
</dbReference>
<dbReference type="CDD" id="cd18186">
    <property type="entry name" value="BTB_POZ_ZBTB_KLHL-like"/>
    <property type="match status" value="1"/>
</dbReference>
<evidence type="ECO:0000259" key="2">
    <source>
        <dbReference type="PROSITE" id="PS50097"/>
    </source>
</evidence>
<keyword evidence="3" id="KW-0436">Ligase</keyword>
<dbReference type="EMBL" id="KB454486">
    <property type="protein sequence ID" value="EME32427.1"/>
    <property type="molecule type" value="Genomic_DNA"/>
</dbReference>
<evidence type="ECO:0000259" key="1">
    <source>
        <dbReference type="PROSITE" id="PS50022"/>
    </source>
</evidence>
<dbReference type="Gene3D" id="1.25.40.420">
    <property type="match status" value="1"/>
</dbReference>
<name>M2XQC4_GALSU</name>
<dbReference type="PROSITE" id="PS50097">
    <property type="entry name" value="BTB"/>
    <property type="match status" value="1"/>
</dbReference>
<dbReference type="InterPro" id="IPR011333">
    <property type="entry name" value="SKP1/BTB/POZ_sf"/>
</dbReference>
<dbReference type="SUPFAM" id="SSF54695">
    <property type="entry name" value="POZ domain"/>
    <property type="match status" value="1"/>
</dbReference>
<dbReference type="KEGG" id="gsl:Gasu_05120"/>
<dbReference type="Gene3D" id="2.60.120.260">
    <property type="entry name" value="Galactose-binding domain-like"/>
    <property type="match status" value="1"/>
</dbReference>
<dbReference type="GO" id="GO:0016874">
    <property type="term" value="F:ligase activity"/>
    <property type="evidence" value="ECO:0007669"/>
    <property type="project" value="UniProtKB-KW"/>
</dbReference>
<dbReference type="Pfam" id="PF07707">
    <property type="entry name" value="BACK"/>
    <property type="match status" value="1"/>
</dbReference>
<feature type="domain" description="BTB" evidence="2">
    <location>
        <begin position="475"/>
        <end position="531"/>
    </location>
</feature>
<dbReference type="Gene3D" id="3.30.710.10">
    <property type="entry name" value="Potassium Channel Kv1.1, Chain A"/>
    <property type="match status" value="1"/>
</dbReference>
<dbReference type="PANTHER" id="PTHR47457:SF1">
    <property type="entry name" value="BTB DOMAIN-CONTAINING PROTEIN-RELATED"/>
    <property type="match status" value="1"/>
</dbReference>
<protein>
    <submittedName>
        <fullName evidence="3">Ubiquitin-protein ligase</fullName>
    </submittedName>
</protein>
<dbReference type="OrthoDB" id="19132at2759"/>
<evidence type="ECO:0000313" key="4">
    <source>
        <dbReference type="Proteomes" id="UP000030680"/>
    </source>
</evidence>
<dbReference type="PANTHER" id="PTHR47457">
    <property type="entry name" value="OS05G0345500 PROTEIN"/>
    <property type="match status" value="1"/>
</dbReference>
<dbReference type="AlphaFoldDB" id="M2XQC4"/>
<proteinExistence type="predicted"/>
<dbReference type="PROSITE" id="PS50022">
    <property type="entry name" value="FA58C_3"/>
    <property type="match status" value="1"/>
</dbReference>
<dbReference type="RefSeq" id="XP_005708947.1">
    <property type="nucleotide sequence ID" value="XM_005708890.1"/>
</dbReference>
<dbReference type="Proteomes" id="UP000030680">
    <property type="component" value="Unassembled WGS sequence"/>
</dbReference>
<dbReference type="eggNOG" id="KOG4441">
    <property type="taxonomic scope" value="Eukaryota"/>
</dbReference>
<dbReference type="InterPro" id="IPR008979">
    <property type="entry name" value="Galactose-bd-like_sf"/>
</dbReference>
<dbReference type="Pfam" id="PF12248">
    <property type="entry name" value="Methyltransf_FA"/>
    <property type="match status" value="1"/>
</dbReference>
<dbReference type="Gramene" id="EME32427">
    <property type="protein sequence ID" value="EME32427"/>
    <property type="gene ID" value="Gasu_05120"/>
</dbReference>
<dbReference type="SMART" id="SM00875">
    <property type="entry name" value="BACK"/>
    <property type="match status" value="1"/>
</dbReference>
<dbReference type="eggNOG" id="KOG4276">
    <property type="taxonomic scope" value="Eukaryota"/>
</dbReference>
<keyword evidence="4" id="KW-1185">Reference proteome</keyword>
<reference evidence="4" key="1">
    <citation type="journal article" date="2013" name="Science">
        <title>Gene transfer from bacteria and archaea facilitated evolution of an extremophilic eukaryote.</title>
        <authorList>
            <person name="Schonknecht G."/>
            <person name="Chen W.H."/>
            <person name="Ternes C.M."/>
            <person name="Barbier G.G."/>
            <person name="Shrestha R.P."/>
            <person name="Stanke M."/>
            <person name="Brautigam A."/>
            <person name="Baker B.J."/>
            <person name="Banfield J.F."/>
            <person name="Garavito R.M."/>
            <person name="Carr K."/>
            <person name="Wilkerson C."/>
            <person name="Rensing S.A."/>
            <person name="Gagneul D."/>
            <person name="Dickenson N.E."/>
            <person name="Oesterhelt C."/>
            <person name="Lercher M.J."/>
            <person name="Weber A.P."/>
        </authorList>
    </citation>
    <scope>NUCLEOTIDE SEQUENCE [LARGE SCALE GENOMIC DNA]</scope>
    <source>
        <strain evidence="4">074W</strain>
    </source>
</reference>
<dbReference type="InterPro" id="IPR000210">
    <property type="entry name" value="BTB/POZ_dom"/>
</dbReference>
<accession>M2XQC4</accession>
<sequence length="970" mass="110974">MVESTKYGLSTTSDLVLLKEGVLVISGRRAKPLWLSGLQFPFPGNGIVCFEARGASDIGVFFSSTPEDVHEDDQVLTVESSQRAEYETVIGSYCNKKSVIRKRGVVRALSSIGVGSGVEQSTTTTAAAWQSFDNSWNFEKYWICIKDGVIVVGKGSVGSCVFLKWEDSEPVRSSFQIGVSSWHQPVIFCFFEVFPTTEGLIPSTTKESLSFISNFFLVARNYFNRCFHDIFLESSDGSLFPCHGCVVGLWSKRLREAVDKAIHSTLNCRRGSKELFEWPITHQSQKSSCWNNGYGKIFLMSTPSWNEQNIQLIERVSKNVPRILICASTPATAMFVQLLYGIGLDRKQFYRMESDDIILNLSGRDQQTWKECKALIEEWQVSTLAPMFKDWTFSEAGNIFHLDSFDFISNISEYYPESFMNDFISYLNYLMDSSFLSDVELILPLEEEQTVSVSNAMSTYSDHLEGDRSRRYVSFHVHRLVLASRSNYFLKMFSSGMREMVQDKIQICNVDILSFQRMLNEIYQKPVYGTAKLDEDADLWLEFVNDVRVGDMFDVARFKKEASTCLRNLLNTSNVIHLANLSLECELFDLFQCATDFICSHFHEVSQETEFSCLREDCFLHILSRMDLEVQDENEVALIVLKWLEGNHSSSSVAQGLFFMVRQKLVEPSLLNSIGQKYHLHEFFQLEETSSGRILASEDIECHIYAKSGASSNRNVENLSNSLFTNDSVVSEVFEQPHSMIFESFQFVKLEPIKWIPPQFTFKVDEEKWLFLRREWNRIYGTIPRIAPGEVWIPYIPKLHSVGVLYYLGCFYGLQLGGTRVNPHKYNIVSITSSSGSRFAKLESLAESSVNRSCFALSNSSSLVWFALDLGAERVLACSFYTLAHDGSESNFLRNWCLEGSKDGKSWTVLKEHQNDETLQSPLQRATWRLEEPTSQVFYRYFRVIARPPCRKINLGSFEFYGRLRMKSLK</sequence>